<gene>
    <name evidence="5" type="ORF">QF206_11485</name>
</gene>
<feature type="transmembrane region" description="Helical" evidence="2">
    <location>
        <begin position="246"/>
        <end position="279"/>
    </location>
</feature>
<keyword evidence="6" id="KW-1185">Reference proteome</keyword>
<dbReference type="EMBL" id="JASATX010000005">
    <property type="protein sequence ID" value="MDI2099586.1"/>
    <property type="molecule type" value="Genomic_DNA"/>
</dbReference>
<sequence length="326" mass="33852">MRRTAAAAALLFAALTLTACTAPSGTVAPTDMEAPVPSAPDFPGEDGGGEAGSDSDLPAQPAPDAADREIITTGTMTVVVEDPERAASYATDIVTDAGGRVDARTERAAVPGSPASATLSLRVPASKLDSVLDDLKSLGEARDVSLSSEDVTLVTRDLDARITALEASVDRLLAMLEGTTDTKTLIEVETALSQRQSELESMQAQRRYYSDQVSLSTIRLSLIAPSESDPTRPDDFWSGLVTGWNALVAFFSAVLVALGVALPWLLLLALIALIVLLIVRSALRRNGRAGARSPVAPEAAAQVPAVQAPAEQAPPAGSEPESRAGD</sequence>
<keyword evidence="3" id="KW-0732">Signal</keyword>
<dbReference type="AlphaFoldDB" id="A0AAW6T8Z1"/>
<evidence type="ECO:0000313" key="6">
    <source>
        <dbReference type="Proteomes" id="UP001321506"/>
    </source>
</evidence>
<evidence type="ECO:0000256" key="1">
    <source>
        <dbReference type="SAM" id="MobiDB-lite"/>
    </source>
</evidence>
<feature type="region of interest" description="Disordered" evidence="1">
    <location>
        <begin position="28"/>
        <end position="65"/>
    </location>
</feature>
<organism evidence="5 6">
    <name type="scientific">Ruicaihuangia caeni</name>
    <dbReference type="NCBI Taxonomy" id="3042517"/>
    <lineage>
        <taxon>Bacteria</taxon>
        <taxon>Bacillati</taxon>
        <taxon>Actinomycetota</taxon>
        <taxon>Actinomycetes</taxon>
        <taxon>Micrococcales</taxon>
        <taxon>Microbacteriaceae</taxon>
        <taxon>Ruicaihuangia</taxon>
    </lineage>
</organism>
<feature type="chain" id="PRO_5043835039" evidence="3">
    <location>
        <begin position="22"/>
        <end position="326"/>
    </location>
</feature>
<protein>
    <submittedName>
        <fullName evidence="5">DUF4349 domain-containing protein</fullName>
    </submittedName>
</protein>
<evidence type="ECO:0000256" key="2">
    <source>
        <dbReference type="SAM" id="Phobius"/>
    </source>
</evidence>
<dbReference type="RefSeq" id="WP_281489376.1">
    <property type="nucleotide sequence ID" value="NZ_JASATX010000005.1"/>
</dbReference>
<accession>A0AAW6T8Z1</accession>
<proteinExistence type="predicted"/>
<dbReference type="PROSITE" id="PS51257">
    <property type="entry name" value="PROKAR_LIPOPROTEIN"/>
    <property type="match status" value="1"/>
</dbReference>
<keyword evidence="2" id="KW-0812">Transmembrane</keyword>
<evidence type="ECO:0000259" key="4">
    <source>
        <dbReference type="Pfam" id="PF14257"/>
    </source>
</evidence>
<name>A0AAW6T8Z1_9MICO</name>
<comment type="caution">
    <text evidence="5">The sequence shown here is derived from an EMBL/GenBank/DDBJ whole genome shotgun (WGS) entry which is preliminary data.</text>
</comment>
<dbReference type="Pfam" id="PF14257">
    <property type="entry name" value="DUF4349"/>
    <property type="match status" value="1"/>
</dbReference>
<dbReference type="Proteomes" id="UP001321506">
    <property type="component" value="Unassembled WGS sequence"/>
</dbReference>
<feature type="compositionally biased region" description="Low complexity" evidence="1">
    <location>
        <begin position="52"/>
        <end position="64"/>
    </location>
</feature>
<reference evidence="5 6" key="1">
    <citation type="submission" date="2023-04" db="EMBL/GenBank/DDBJ databases">
        <title>Klugiella caeni sp. nov. isolated from the sludge of biochemical tank.</title>
        <authorList>
            <person name="Geng K."/>
        </authorList>
    </citation>
    <scope>NUCLEOTIDE SEQUENCE [LARGE SCALE GENOMIC DNA]</scope>
    <source>
        <strain evidence="5 6">YN-L-19</strain>
    </source>
</reference>
<evidence type="ECO:0000313" key="5">
    <source>
        <dbReference type="EMBL" id="MDI2099586.1"/>
    </source>
</evidence>
<feature type="domain" description="DUF4349" evidence="4">
    <location>
        <begin position="68"/>
        <end position="275"/>
    </location>
</feature>
<feature type="signal peptide" evidence="3">
    <location>
        <begin position="1"/>
        <end position="21"/>
    </location>
</feature>
<keyword evidence="2" id="KW-0472">Membrane</keyword>
<keyword evidence="2" id="KW-1133">Transmembrane helix</keyword>
<feature type="region of interest" description="Disordered" evidence="1">
    <location>
        <begin position="289"/>
        <end position="326"/>
    </location>
</feature>
<evidence type="ECO:0000256" key="3">
    <source>
        <dbReference type="SAM" id="SignalP"/>
    </source>
</evidence>
<feature type="compositionally biased region" description="Low complexity" evidence="1">
    <location>
        <begin position="294"/>
        <end position="316"/>
    </location>
</feature>
<dbReference type="InterPro" id="IPR025645">
    <property type="entry name" value="DUF4349"/>
</dbReference>